<gene>
    <name evidence="1" type="ORF">SNAT2548_LOCUS31851</name>
</gene>
<dbReference type="OrthoDB" id="10399427at2759"/>
<proteinExistence type="predicted"/>
<dbReference type="Proteomes" id="UP000604046">
    <property type="component" value="Unassembled WGS sequence"/>
</dbReference>
<evidence type="ECO:0000313" key="1">
    <source>
        <dbReference type="EMBL" id="CAE7563396.1"/>
    </source>
</evidence>
<comment type="caution">
    <text evidence="1">The sequence shown here is derived from an EMBL/GenBank/DDBJ whole genome shotgun (WGS) entry which is preliminary data.</text>
</comment>
<organism evidence="1 2">
    <name type="scientific">Symbiodinium natans</name>
    <dbReference type="NCBI Taxonomy" id="878477"/>
    <lineage>
        <taxon>Eukaryota</taxon>
        <taxon>Sar</taxon>
        <taxon>Alveolata</taxon>
        <taxon>Dinophyceae</taxon>
        <taxon>Suessiales</taxon>
        <taxon>Symbiodiniaceae</taxon>
        <taxon>Symbiodinium</taxon>
    </lineage>
</organism>
<sequence>MVLFGGRRPINVMSKKEASKALAQRAKANIKKKDKSDINEPDFDIPREICSFINPIKEKIKAVEYDIKNDKPVIKPTMEKMSDSDIRELKGIFEADKGQNKRINTEDKLVAGAHLTIKEIKKIDEIGHL</sequence>
<dbReference type="EMBL" id="CAJNDS010002679">
    <property type="protein sequence ID" value="CAE7563396.1"/>
    <property type="molecule type" value="Genomic_DNA"/>
</dbReference>
<reference evidence="1" key="1">
    <citation type="submission" date="2021-02" db="EMBL/GenBank/DDBJ databases">
        <authorList>
            <person name="Dougan E. K."/>
            <person name="Rhodes N."/>
            <person name="Thang M."/>
            <person name="Chan C."/>
        </authorList>
    </citation>
    <scope>NUCLEOTIDE SEQUENCE</scope>
</reference>
<evidence type="ECO:0000313" key="2">
    <source>
        <dbReference type="Proteomes" id="UP000604046"/>
    </source>
</evidence>
<name>A0A812UFK4_9DINO</name>
<dbReference type="AlphaFoldDB" id="A0A812UFK4"/>
<accession>A0A812UFK4</accession>
<protein>
    <submittedName>
        <fullName evidence="1">Uncharacterized protein</fullName>
    </submittedName>
</protein>
<keyword evidence="2" id="KW-1185">Reference proteome</keyword>